<feature type="transmembrane region" description="Helical" evidence="1">
    <location>
        <begin position="6"/>
        <end position="25"/>
    </location>
</feature>
<proteinExistence type="predicted"/>
<evidence type="ECO:0000256" key="1">
    <source>
        <dbReference type="SAM" id="Phobius"/>
    </source>
</evidence>
<sequence>MNAKEFVFGFLRGIGYAFIGIIYILRNPEKLKKVGTLALQVIAMHAALKLFLTLGLYIILQVGYFMGSLFFLRLDISSSQISDLYNDSFEHVNMFLETFHFFVMEMLSRVYEQPFESAFFETMDIFDPVYSKSVSNRKSTKSSFKELVFLVQYGVKRFIIYTLTFYAVLIPFIGVLFVPISSLIITYNIYGYTLSILVSLLFLILPSTDSYRFPYLQYILNIREFSLNLLRPYYRRSTLDEKKQEALYTDNAVTILGFGTVFYLLGQIRFAGPGLYIFGQASISYLVAKYAQEKEVLSKLETKKL</sequence>
<dbReference type="AlphaFoldDB" id="A0A2T9Z6D5"/>
<dbReference type="Proteomes" id="UP000245699">
    <property type="component" value="Unassembled WGS sequence"/>
</dbReference>
<keyword evidence="1" id="KW-0812">Transmembrane</keyword>
<gene>
    <name evidence="2" type="ORF">BB559_000063</name>
</gene>
<organism evidence="2 3">
    <name type="scientific">Furculomyces boomerangus</name>
    <dbReference type="NCBI Taxonomy" id="61424"/>
    <lineage>
        <taxon>Eukaryota</taxon>
        <taxon>Fungi</taxon>
        <taxon>Fungi incertae sedis</taxon>
        <taxon>Zoopagomycota</taxon>
        <taxon>Kickxellomycotina</taxon>
        <taxon>Harpellomycetes</taxon>
        <taxon>Harpellales</taxon>
        <taxon>Harpellaceae</taxon>
        <taxon>Furculomyces</taxon>
    </lineage>
</organism>
<evidence type="ECO:0000313" key="3">
    <source>
        <dbReference type="Proteomes" id="UP000245699"/>
    </source>
</evidence>
<keyword evidence="3" id="KW-1185">Reference proteome</keyword>
<protein>
    <submittedName>
        <fullName evidence="2">Uncharacterized protein</fullName>
    </submittedName>
</protein>
<evidence type="ECO:0000313" key="2">
    <source>
        <dbReference type="EMBL" id="PVV00166.1"/>
    </source>
</evidence>
<feature type="transmembrane region" description="Helical" evidence="1">
    <location>
        <begin position="185"/>
        <end position="204"/>
    </location>
</feature>
<comment type="caution">
    <text evidence="2">The sequence shown here is derived from an EMBL/GenBank/DDBJ whole genome shotgun (WGS) entry which is preliminary data.</text>
</comment>
<feature type="transmembrane region" description="Helical" evidence="1">
    <location>
        <begin position="246"/>
        <end position="264"/>
    </location>
</feature>
<dbReference type="OrthoDB" id="10041630at2759"/>
<accession>A0A2T9Z6D5</accession>
<keyword evidence="1" id="KW-1133">Transmembrane helix</keyword>
<reference evidence="2 3" key="1">
    <citation type="journal article" date="2018" name="MBio">
        <title>Comparative Genomics Reveals the Core Gene Toolbox for the Fungus-Insect Symbiosis.</title>
        <authorList>
            <person name="Wang Y."/>
            <person name="Stata M."/>
            <person name="Wang W."/>
            <person name="Stajich J.E."/>
            <person name="White M.M."/>
            <person name="Moncalvo J.M."/>
        </authorList>
    </citation>
    <scope>NUCLEOTIDE SEQUENCE [LARGE SCALE GENOMIC DNA]</scope>
    <source>
        <strain evidence="2 3">AUS-77-4</strain>
    </source>
</reference>
<feature type="transmembrane region" description="Helical" evidence="1">
    <location>
        <begin position="158"/>
        <end position="178"/>
    </location>
</feature>
<dbReference type="EMBL" id="MBFT01000004">
    <property type="protein sequence ID" value="PVV00166.1"/>
    <property type="molecule type" value="Genomic_DNA"/>
</dbReference>
<name>A0A2T9Z6D5_9FUNG</name>
<keyword evidence="1" id="KW-0472">Membrane</keyword>